<organism evidence="2 3">
    <name type="scientific">Zostera marina</name>
    <name type="common">Eelgrass</name>
    <dbReference type="NCBI Taxonomy" id="29655"/>
    <lineage>
        <taxon>Eukaryota</taxon>
        <taxon>Viridiplantae</taxon>
        <taxon>Streptophyta</taxon>
        <taxon>Embryophyta</taxon>
        <taxon>Tracheophyta</taxon>
        <taxon>Spermatophyta</taxon>
        <taxon>Magnoliopsida</taxon>
        <taxon>Liliopsida</taxon>
        <taxon>Zosteraceae</taxon>
        <taxon>Zostera</taxon>
    </lineage>
</organism>
<dbReference type="GO" id="GO:0005829">
    <property type="term" value="C:cytosol"/>
    <property type="evidence" value="ECO:0007669"/>
    <property type="project" value="GOC"/>
</dbReference>
<dbReference type="GO" id="GO:0000139">
    <property type="term" value="C:Golgi membrane"/>
    <property type="evidence" value="ECO:0000318"/>
    <property type="project" value="GO_Central"/>
</dbReference>
<evidence type="ECO:0008006" key="4">
    <source>
        <dbReference type="Google" id="ProtNLM"/>
    </source>
</evidence>
<evidence type="ECO:0000313" key="3">
    <source>
        <dbReference type="Proteomes" id="UP000036987"/>
    </source>
</evidence>
<feature type="region of interest" description="Disordered" evidence="1">
    <location>
        <begin position="534"/>
        <end position="557"/>
    </location>
</feature>
<evidence type="ECO:0000256" key="1">
    <source>
        <dbReference type="SAM" id="MobiDB-lite"/>
    </source>
</evidence>
<dbReference type="InterPro" id="IPR014752">
    <property type="entry name" value="Arrestin-like_C"/>
</dbReference>
<dbReference type="AlphaFoldDB" id="A0A0K9NPB7"/>
<dbReference type="Pfam" id="PF08737">
    <property type="entry name" value="Rgp1"/>
    <property type="match status" value="1"/>
</dbReference>
<dbReference type="Proteomes" id="UP000036987">
    <property type="component" value="Unassembled WGS sequence"/>
</dbReference>
<name>A0A0K9NPB7_ZOSMR</name>
<proteinExistence type="predicted"/>
<dbReference type="PANTHER" id="PTHR12507">
    <property type="entry name" value="REDUCED GROWTH PHENOTYPE 1 RGP1, YEAST -RELATED"/>
    <property type="match status" value="1"/>
</dbReference>
<protein>
    <recommendedName>
        <fullName evidence="4">Reduced growth phenotype protein 1</fullName>
    </recommendedName>
</protein>
<dbReference type="STRING" id="29655.A0A0K9NPB7"/>
<dbReference type="InterPro" id="IPR014848">
    <property type="entry name" value="Rgp1"/>
</dbReference>
<accession>A0A0K9NPB7</accession>
<dbReference type="OrthoDB" id="1918at2759"/>
<feature type="compositionally biased region" description="Polar residues" evidence="1">
    <location>
        <begin position="335"/>
        <end position="350"/>
    </location>
</feature>
<dbReference type="GO" id="GO:0042147">
    <property type="term" value="P:retrograde transport, endosome to Golgi"/>
    <property type="evidence" value="ECO:0000318"/>
    <property type="project" value="GO_Central"/>
</dbReference>
<feature type="region of interest" description="Disordered" evidence="1">
    <location>
        <begin position="327"/>
        <end position="350"/>
    </location>
</feature>
<dbReference type="Gene3D" id="2.60.40.640">
    <property type="match status" value="1"/>
</dbReference>
<reference evidence="3" key="1">
    <citation type="journal article" date="2016" name="Nature">
        <title>The genome of the seagrass Zostera marina reveals angiosperm adaptation to the sea.</title>
        <authorList>
            <person name="Olsen J.L."/>
            <person name="Rouze P."/>
            <person name="Verhelst B."/>
            <person name="Lin Y.-C."/>
            <person name="Bayer T."/>
            <person name="Collen J."/>
            <person name="Dattolo E."/>
            <person name="De Paoli E."/>
            <person name="Dittami S."/>
            <person name="Maumus F."/>
            <person name="Michel G."/>
            <person name="Kersting A."/>
            <person name="Lauritano C."/>
            <person name="Lohaus R."/>
            <person name="Toepel M."/>
            <person name="Tonon T."/>
            <person name="Vanneste K."/>
            <person name="Amirebrahimi M."/>
            <person name="Brakel J."/>
            <person name="Bostroem C."/>
            <person name="Chovatia M."/>
            <person name="Grimwood J."/>
            <person name="Jenkins J.W."/>
            <person name="Jueterbock A."/>
            <person name="Mraz A."/>
            <person name="Stam W.T."/>
            <person name="Tice H."/>
            <person name="Bornberg-Bauer E."/>
            <person name="Green P.J."/>
            <person name="Pearson G.A."/>
            <person name="Procaccini G."/>
            <person name="Duarte C.M."/>
            <person name="Schmutz J."/>
            <person name="Reusch T.B.H."/>
            <person name="Van de Peer Y."/>
        </authorList>
    </citation>
    <scope>NUCLEOTIDE SEQUENCE [LARGE SCALE GENOMIC DNA]</scope>
    <source>
        <strain evidence="3">cv. Finnish</strain>
    </source>
</reference>
<comment type="caution">
    <text evidence="2">The sequence shown here is derived from an EMBL/GenBank/DDBJ whole genome shotgun (WGS) entry which is preliminary data.</text>
</comment>
<gene>
    <name evidence="2" type="ORF">ZOSMA_80G00240</name>
</gene>
<evidence type="ECO:0000313" key="2">
    <source>
        <dbReference type="EMBL" id="KMZ57932.1"/>
    </source>
</evidence>
<sequence length="557" mass="62567">MVSVLSTKTMSSRFSQGFSFFGRSFLRDSDKVETSRDHAIVPCLKVHTDREVYRPGDLINLNITISIPEPSTSKGDHPDASSSFLIDSLSFEIKGIEKLDSQWFIIQKPQIDSKLKKGEQLFLDCTVSSLVSNVIVSPGCLKTYLLRAELPKNLPPSYRGTTIRYIYYVKSILCGRWLTLETEHHNEAPLNNPIHVEARIPLNIWITQKGNTLQNEDGQIDELSPYSILRIDAYWREKNTDSEWVKANDSSEGLEYDYDSLRDETSSISSYVPSKSFDNNFRNSSTLRSSTSRHSLIEAQYSHGDPLNSLSHPLLFSQLSVAEVMDESTGGVPSPQKNLGSYSSVLSPSQKRTSLNSQFISDESGGSSMPGALESATSEGFIRGRSYNIKIDDQVLLRFSPKNSDLSYYFGDMIGGTLTIFHDEGERRCLEVAVTLEISETISHQFIHTSRRSSPKITKIQSDYNEVVADLAQTSFLFSIPMDGPMSFSTHYVSLQWALRFEFFTTPKNVDWARYDHPLLVEGRERGDWVLPITVSAPPPRNQSAQSKSEKPVSLGN</sequence>
<dbReference type="OMA" id="RYMYYVR"/>
<dbReference type="GO" id="GO:0034066">
    <property type="term" value="C:Ric1-Rgp1 guanyl-nucleotide exchange factor complex"/>
    <property type="evidence" value="ECO:0000318"/>
    <property type="project" value="GO_Central"/>
</dbReference>
<keyword evidence="3" id="KW-1185">Reference proteome</keyword>
<dbReference type="EMBL" id="LFYR01001997">
    <property type="protein sequence ID" value="KMZ57932.1"/>
    <property type="molecule type" value="Genomic_DNA"/>
</dbReference>